<dbReference type="GO" id="GO:0006396">
    <property type="term" value="P:RNA processing"/>
    <property type="evidence" value="ECO:0007669"/>
    <property type="project" value="InterPro"/>
</dbReference>
<evidence type="ECO:0000313" key="6">
    <source>
        <dbReference type="EMBL" id="KAF2148416.1"/>
    </source>
</evidence>
<feature type="region of interest" description="Disordered" evidence="4">
    <location>
        <begin position="1"/>
        <end position="61"/>
    </location>
</feature>
<dbReference type="SUPFAM" id="SSF50249">
    <property type="entry name" value="Nucleic acid-binding proteins"/>
    <property type="match status" value="1"/>
</dbReference>
<evidence type="ECO:0000259" key="5">
    <source>
        <dbReference type="Pfam" id="PF10447"/>
    </source>
</evidence>
<reference evidence="6" key="1">
    <citation type="journal article" date="2020" name="Stud. Mycol.">
        <title>101 Dothideomycetes genomes: a test case for predicting lifestyles and emergence of pathogens.</title>
        <authorList>
            <person name="Haridas S."/>
            <person name="Albert R."/>
            <person name="Binder M."/>
            <person name="Bloem J."/>
            <person name="Labutti K."/>
            <person name="Salamov A."/>
            <person name="Andreopoulos B."/>
            <person name="Baker S."/>
            <person name="Barry K."/>
            <person name="Bills G."/>
            <person name="Bluhm B."/>
            <person name="Cannon C."/>
            <person name="Castanera R."/>
            <person name="Culley D."/>
            <person name="Daum C."/>
            <person name="Ezra D."/>
            <person name="Gonzalez J."/>
            <person name="Henrissat B."/>
            <person name="Kuo A."/>
            <person name="Liang C."/>
            <person name="Lipzen A."/>
            <person name="Lutzoni F."/>
            <person name="Magnuson J."/>
            <person name="Mondo S."/>
            <person name="Nolan M."/>
            <person name="Ohm R."/>
            <person name="Pangilinan J."/>
            <person name="Park H.-J."/>
            <person name="Ramirez L."/>
            <person name="Alfaro M."/>
            <person name="Sun H."/>
            <person name="Tritt A."/>
            <person name="Yoshinaga Y."/>
            <person name="Zwiers L.-H."/>
            <person name="Turgeon B."/>
            <person name="Goodwin S."/>
            <person name="Spatafora J."/>
            <person name="Crous P."/>
            <person name="Grigoriev I."/>
        </authorList>
    </citation>
    <scope>NUCLEOTIDE SEQUENCE</scope>
    <source>
        <strain evidence="6">CBS 260.36</strain>
    </source>
</reference>
<sequence>MSTTQPQILLPGDSLPPSHPLGQGTFLPAPSTPPRSSLLGILSPSPSSTTATAPSIITPPSSPAALPTVGATVLARVIRITTRQAQLELLAITSLAVPDSTTPLPFPHQALLRVQDVRATEVDKVVMAQCYRVGDVVRAKVISLGDERSYYLSTAGNEFGVVLGWSREGRQMMGVGWGEMMDERGQREGRKVAKVV</sequence>
<dbReference type="Pfam" id="PF10447">
    <property type="entry name" value="EXOSC1"/>
    <property type="match status" value="1"/>
</dbReference>
<organism evidence="6 7">
    <name type="scientific">Myriangium duriaei CBS 260.36</name>
    <dbReference type="NCBI Taxonomy" id="1168546"/>
    <lineage>
        <taxon>Eukaryota</taxon>
        <taxon>Fungi</taxon>
        <taxon>Dikarya</taxon>
        <taxon>Ascomycota</taxon>
        <taxon>Pezizomycotina</taxon>
        <taxon>Dothideomycetes</taxon>
        <taxon>Dothideomycetidae</taxon>
        <taxon>Myriangiales</taxon>
        <taxon>Myriangiaceae</taxon>
        <taxon>Myriangium</taxon>
    </lineage>
</organism>
<dbReference type="Gene3D" id="2.40.50.140">
    <property type="entry name" value="Nucleic acid-binding proteins"/>
    <property type="match status" value="1"/>
</dbReference>
<dbReference type="GO" id="GO:0003723">
    <property type="term" value="F:RNA binding"/>
    <property type="evidence" value="ECO:0007669"/>
    <property type="project" value="InterPro"/>
</dbReference>
<comment type="subcellular location">
    <subcellularLocation>
        <location evidence="1">Nucleus</location>
        <location evidence="1">Nucleolus</location>
    </subcellularLocation>
</comment>
<dbReference type="GO" id="GO:0000176">
    <property type="term" value="C:nuclear exosome (RNase complex)"/>
    <property type="evidence" value="ECO:0007669"/>
    <property type="project" value="TreeGrafter"/>
</dbReference>
<evidence type="ECO:0000313" key="7">
    <source>
        <dbReference type="Proteomes" id="UP000799439"/>
    </source>
</evidence>
<evidence type="ECO:0000256" key="1">
    <source>
        <dbReference type="ARBA" id="ARBA00004604"/>
    </source>
</evidence>
<name>A0A9P4IU40_9PEZI</name>
<dbReference type="GO" id="GO:0005730">
    <property type="term" value="C:nucleolus"/>
    <property type="evidence" value="ECO:0007669"/>
    <property type="project" value="UniProtKB-SubCell"/>
</dbReference>
<dbReference type="Proteomes" id="UP000799439">
    <property type="component" value="Unassembled WGS sequence"/>
</dbReference>
<dbReference type="InterPro" id="IPR012340">
    <property type="entry name" value="NA-bd_OB-fold"/>
</dbReference>
<evidence type="ECO:0000256" key="4">
    <source>
        <dbReference type="SAM" id="MobiDB-lite"/>
    </source>
</evidence>
<protein>
    <recommendedName>
        <fullName evidence="5">Exosome complex component CSL4 C-terminal domain-containing protein</fullName>
    </recommendedName>
</protein>
<dbReference type="InterPro" id="IPR039771">
    <property type="entry name" value="Csl4"/>
</dbReference>
<dbReference type="InterPro" id="IPR019495">
    <property type="entry name" value="EXOSC1_C"/>
</dbReference>
<gene>
    <name evidence="6" type="ORF">K461DRAFT_271918</name>
</gene>
<dbReference type="PANTHER" id="PTHR12686:SF8">
    <property type="entry name" value="EXOSOME COMPLEX COMPONENT CSL4"/>
    <property type="match status" value="1"/>
</dbReference>
<dbReference type="PANTHER" id="PTHR12686">
    <property type="entry name" value="3'-5' EXORIBONUCLEASE CSL4-RELATED"/>
    <property type="match status" value="1"/>
</dbReference>
<keyword evidence="7" id="KW-1185">Reference proteome</keyword>
<dbReference type="OrthoDB" id="440760at2759"/>
<dbReference type="AlphaFoldDB" id="A0A9P4IU40"/>
<evidence type="ECO:0000256" key="3">
    <source>
        <dbReference type="ARBA" id="ARBA00022835"/>
    </source>
</evidence>
<dbReference type="GO" id="GO:0005737">
    <property type="term" value="C:cytoplasm"/>
    <property type="evidence" value="ECO:0007669"/>
    <property type="project" value="TreeGrafter"/>
</dbReference>
<feature type="compositionally biased region" description="Low complexity" evidence="4">
    <location>
        <begin position="34"/>
        <end position="61"/>
    </location>
</feature>
<keyword evidence="2" id="KW-0963">Cytoplasm</keyword>
<dbReference type="EMBL" id="ML996093">
    <property type="protein sequence ID" value="KAF2148416.1"/>
    <property type="molecule type" value="Genomic_DNA"/>
</dbReference>
<accession>A0A9P4IU40</accession>
<feature type="domain" description="Exosome complex component CSL4 C-terminal" evidence="5">
    <location>
        <begin position="107"/>
        <end position="144"/>
    </location>
</feature>
<keyword evidence="3" id="KW-0271">Exosome</keyword>
<proteinExistence type="predicted"/>
<evidence type="ECO:0000256" key="2">
    <source>
        <dbReference type="ARBA" id="ARBA00022490"/>
    </source>
</evidence>
<comment type="caution">
    <text evidence="6">The sequence shown here is derived from an EMBL/GenBank/DDBJ whole genome shotgun (WGS) entry which is preliminary data.</text>
</comment>